<dbReference type="PANTHER" id="PTHR42967">
    <property type="entry name" value="METAL DEPENDENT HYDROLASE"/>
    <property type="match status" value="1"/>
</dbReference>
<evidence type="ECO:0008006" key="3">
    <source>
        <dbReference type="Google" id="ProtNLM"/>
    </source>
</evidence>
<proteinExistence type="predicted"/>
<dbReference type="PANTHER" id="PTHR42967:SF1">
    <property type="entry name" value="MBL FOLD METALLO-HYDROLASE"/>
    <property type="match status" value="1"/>
</dbReference>
<dbReference type="AlphaFoldDB" id="K0XDB6"/>
<dbReference type="RefSeq" id="WP_008860653.1">
    <property type="nucleotide sequence ID" value="NZ_CAXSYG010000002.1"/>
</dbReference>
<name>K0XDB6_9BACT</name>
<gene>
    <name evidence="1" type="ORF">HMPREF9448_00018</name>
</gene>
<protein>
    <recommendedName>
        <fullName evidence="3">Metallo-beta-lactamase domain-containing protein</fullName>
    </recommendedName>
</protein>
<dbReference type="InterPro" id="IPR036866">
    <property type="entry name" value="RibonucZ/Hydroxyglut_hydro"/>
</dbReference>
<sequence>MRLIYLFHSGFLIEAEDFSIIFDYYRGGENIIEKALCRRQPMYVLVSHEHRDHYNPEILTWKNLKNNIHYIFPCEMSSLDELSGLPNIVYLDRGESYEDDRLRVNAFGSTDMGVSYLVTAEGKTIFHAGDLNNWHWRDESTEEEVWEAETAYLSELYYMKRAIKSIDVAMFPVDARLGKDYMRGAEQFVGEFNVGMFVPMHFYPAVRKAESFAPIAKRYGTEFVLLSSTGDSVII</sequence>
<evidence type="ECO:0000313" key="1">
    <source>
        <dbReference type="EMBL" id="EJZ65849.1"/>
    </source>
</evidence>
<dbReference type="EMBL" id="ADLE01000001">
    <property type="protein sequence ID" value="EJZ65849.1"/>
    <property type="molecule type" value="Genomic_DNA"/>
</dbReference>
<dbReference type="STRING" id="742726.HMPREF9448_00018"/>
<dbReference type="GeneID" id="77847397"/>
<evidence type="ECO:0000313" key="2">
    <source>
        <dbReference type="Proteomes" id="UP000006044"/>
    </source>
</evidence>
<organism evidence="1 2">
    <name type="scientific">Barnesiella intestinihominis YIT 11860</name>
    <dbReference type="NCBI Taxonomy" id="742726"/>
    <lineage>
        <taxon>Bacteria</taxon>
        <taxon>Pseudomonadati</taxon>
        <taxon>Bacteroidota</taxon>
        <taxon>Bacteroidia</taxon>
        <taxon>Bacteroidales</taxon>
        <taxon>Barnesiellaceae</taxon>
        <taxon>Barnesiella</taxon>
    </lineage>
</organism>
<dbReference type="HOGENOM" id="CLU_061731_0_0_10"/>
<dbReference type="eggNOG" id="COG2220">
    <property type="taxonomic scope" value="Bacteria"/>
</dbReference>
<dbReference type="OrthoDB" id="36975at2"/>
<comment type="caution">
    <text evidence="1">The sequence shown here is derived from an EMBL/GenBank/DDBJ whole genome shotgun (WGS) entry which is preliminary data.</text>
</comment>
<accession>K0XDB6</accession>
<reference evidence="1 2" key="1">
    <citation type="submission" date="2012-08" db="EMBL/GenBank/DDBJ databases">
        <title>The Genome Sequence of Barnesiella intestinihominis YIT 11860.</title>
        <authorList>
            <consortium name="The Broad Institute Genome Sequencing Platform"/>
            <person name="Earl A."/>
            <person name="Ward D."/>
            <person name="Feldgarden M."/>
            <person name="Gevers D."/>
            <person name="Morotomi M."/>
            <person name="Walker B."/>
            <person name="Young S.K."/>
            <person name="Zeng Q."/>
            <person name="Gargeya S."/>
            <person name="Fitzgerald M."/>
            <person name="Haas B."/>
            <person name="Abouelleil A."/>
            <person name="Alvarado L."/>
            <person name="Arachchi H.M."/>
            <person name="Berlin A.M."/>
            <person name="Chapman S.B."/>
            <person name="Goldberg J."/>
            <person name="Griggs A."/>
            <person name="Gujja S."/>
            <person name="Hansen M."/>
            <person name="Howarth C."/>
            <person name="Imamovic A."/>
            <person name="Larimer J."/>
            <person name="McCowen C."/>
            <person name="Montmayeur A."/>
            <person name="Murphy C."/>
            <person name="Neiman D."/>
            <person name="Pearson M."/>
            <person name="Priest M."/>
            <person name="Roberts A."/>
            <person name="Saif S."/>
            <person name="Shea T."/>
            <person name="Sisk P."/>
            <person name="Sykes S."/>
            <person name="Wortman J."/>
            <person name="Nusbaum C."/>
            <person name="Birren B."/>
        </authorList>
    </citation>
    <scope>NUCLEOTIDE SEQUENCE [LARGE SCALE GENOMIC DNA]</scope>
    <source>
        <strain evidence="1 2">YIT 11860</strain>
    </source>
</reference>
<dbReference type="PATRIC" id="fig|742726.3.peg.14"/>
<dbReference type="Proteomes" id="UP000006044">
    <property type="component" value="Unassembled WGS sequence"/>
</dbReference>
<dbReference type="Pfam" id="PF13483">
    <property type="entry name" value="Lactamase_B_3"/>
    <property type="match status" value="1"/>
</dbReference>
<dbReference type="Gene3D" id="3.60.15.10">
    <property type="entry name" value="Ribonuclease Z/Hydroxyacylglutathione hydrolase-like"/>
    <property type="match status" value="1"/>
</dbReference>
<dbReference type="SUPFAM" id="SSF56281">
    <property type="entry name" value="Metallo-hydrolase/oxidoreductase"/>
    <property type="match status" value="1"/>
</dbReference>
<keyword evidence="2" id="KW-1185">Reference proteome</keyword>